<dbReference type="EC" id="5.4.2.11" evidence="4 8"/>
<dbReference type="PROSITE" id="PS00175">
    <property type="entry name" value="PG_MUTASE"/>
    <property type="match status" value="1"/>
</dbReference>
<dbReference type="RefSeq" id="WP_102936175.1">
    <property type="nucleotide sequence ID" value="NZ_LJIW01000002.1"/>
</dbReference>
<comment type="function">
    <text evidence="4 8">Catalyzes the interconversion of 2-phosphoglycerate and 3-phosphoglycerate.</text>
</comment>
<evidence type="ECO:0000313" key="9">
    <source>
        <dbReference type="EMBL" id="PNG90418.1"/>
    </source>
</evidence>
<keyword evidence="2 4" id="KW-0324">Glycolysis</keyword>
<dbReference type="Gene3D" id="3.40.50.1240">
    <property type="entry name" value="Phosphoglycerate mutase-like"/>
    <property type="match status" value="1"/>
</dbReference>
<keyword evidence="10" id="KW-1185">Reference proteome</keyword>
<feature type="active site" description="Tele-phosphohistidine intermediate" evidence="4 5">
    <location>
        <position position="9"/>
    </location>
</feature>
<comment type="pathway">
    <text evidence="4 8">Carbohydrate degradation; glycolysis; pyruvate from D-glyceraldehyde 3-phosphate: step 3/5.</text>
</comment>
<dbReference type="HAMAP" id="MF_01039">
    <property type="entry name" value="PGAM_GpmA"/>
    <property type="match status" value="1"/>
</dbReference>
<dbReference type="GO" id="GO:0006094">
    <property type="term" value="P:gluconeogenesis"/>
    <property type="evidence" value="ECO:0007669"/>
    <property type="project" value="UniProtKB-UniRule"/>
</dbReference>
<evidence type="ECO:0000256" key="1">
    <source>
        <dbReference type="ARBA" id="ARBA00006717"/>
    </source>
</evidence>
<feature type="binding site" evidence="4 6">
    <location>
        <position position="98"/>
    </location>
    <ligand>
        <name>substrate</name>
    </ligand>
</feature>
<keyword evidence="3 4" id="KW-0413">Isomerase</keyword>
<feature type="site" description="Transition state stabilizer" evidence="4 7">
    <location>
        <position position="157"/>
    </location>
</feature>
<dbReference type="SUPFAM" id="SSF53254">
    <property type="entry name" value="Phosphoglycerate mutase-like"/>
    <property type="match status" value="1"/>
</dbReference>
<keyword evidence="4" id="KW-0312">Gluconeogenesis</keyword>
<feature type="binding site" evidence="4 6">
    <location>
        <begin position="87"/>
        <end position="90"/>
    </location>
    <ligand>
        <name>substrate</name>
    </ligand>
</feature>
<evidence type="ECO:0000256" key="6">
    <source>
        <dbReference type="PIRSR" id="PIRSR613078-2"/>
    </source>
</evidence>
<dbReference type="GO" id="GO:0006096">
    <property type="term" value="P:glycolytic process"/>
    <property type="evidence" value="ECO:0007669"/>
    <property type="project" value="UniProtKB-UniRule"/>
</dbReference>
<comment type="catalytic activity">
    <reaction evidence="4 8">
        <text>(2R)-2-phosphoglycerate = (2R)-3-phosphoglycerate</text>
        <dbReference type="Rhea" id="RHEA:15901"/>
        <dbReference type="ChEBI" id="CHEBI:58272"/>
        <dbReference type="ChEBI" id="CHEBI:58289"/>
        <dbReference type="EC" id="5.4.2.11"/>
    </reaction>
</comment>
<evidence type="ECO:0000256" key="5">
    <source>
        <dbReference type="PIRSR" id="PIRSR613078-1"/>
    </source>
</evidence>
<dbReference type="InterPro" id="IPR013078">
    <property type="entry name" value="His_Pase_superF_clade-1"/>
</dbReference>
<dbReference type="NCBIfam" id="TIGR01258">
    <property type="entry name" value="pgm_1"/>
    <property type="match status" value="1"/>
</dbReference>
<feature type="binding site" evidence="4 6">
    <location>
        <begin position="21"/>
        <end position="22"/>
    </location>
    <ligand>
        <name>substrate</name>
    </ligand>
</feature>
<protein>
    <recommendedName>
        <fullName evidence="4 8">2,3-bisphosphoglycerate-dependent phosphoglycerate mutase</fullName>
        <shortName evidence="4">BPG-dependent PGAM</shortName>
        <shortName evidence="4">PGAM</shortName>
        <shortName evidence="4">Phosphoglyceromutase</shortName>
        <shortName evidence="4">dPGM</shortName>
        <ecNumber evidence="4 8">5.4.2.11</ecNumber>
    </recommendedName>
</protein>
<evidence type="ECO:0000256" key="3">
    <source>
        <dbReference type="ARBA" id="ARBA00023235"/>
    </source>
</evidence>
<dbReference type="InterPro" id="IPR001345">
    <property type="entry name" value="PG/BPGM_mutase_AS"/>
</dbReference>
<dbReference type="PANTHER" id="PTHR11931">
    <property type="entry name" value="PHOSPHOGLYCERATE MUTASE"/>
    <property type="match status" value="1"/>
</dbReference>
<proteinExistence type="inferred from homology"/>
<comment type="similarity">
    <text evidence="1 4">Belongs to the phosphoglycerate mutase family. BPG-dependent PGAM subfamily.</text>
</comment>
<evidence type="ECO:0000256" key="2">
    <source>
        <dbReference type="ARBA" id="ARBA00023152"/>
    </source>
</evidence>
<comment type="caution">
    <text evidence="4">Lacks conserved residue(s) required for the propagation of feature annotation.</text>
</comment>
<dbReference type="AlphaFoldDB" id="A0A2J7YQV5"/>
<evidence type="ECO:0000256" key="4">
    <source>
        <dbReference type="HAMAP-Rule" id="MF_01039"/>
    </source>
</evidence>
<name>A0A2J7YQV5_STRMQ</name>
<feature type="binding site" evidence="4 6">
    <location>
        <begin position="8"/>
        <end position="15"/>
    </location>
    <ligand>
        <name>substrate</name>
    </ligand>
</feature>
<sequence length="226" mass="24405">MSRLILLRHGESEWNARNLFTGRADVALTPHGERQSRDAGELLRALGLAPDAAHCSRLRRAWHTCALAMDAAGRGTAPVAAVRALEERDYGSLQGRDKEAVLRELGEAEFRRIRRSADARPPGGESLGDVSARLLPYWYARIAPQLAAGATVLVVGHSNSLRALAAHLDALSPTELLGLELPSGIPLLHELDPALRPRRRGGRYLRPAGAPAAELVPERPLRAGAE</sequence>
<gene>
    <name evidence="4" type="primary">gpmA</name>
    <name evidence="9" type="ORF">SMF913_25883</name>
</gene>
<dbReference type="InterPro" id="IPR029033">
    <property type="entry name" value="His_PPase_superfam"/>
</dbReference>
<dbReference type="Pfam" id="PF00300">
    <property type="entry name" value="His_Phos_1"/>
    <property type="match status" value="1"/>
</dbReference>
<dbReference type="SMART" id="SM00855">
    <property type="entry name" value="PGAM"/>
    <property type="match status" value="1"/>
</dbReference>
<comment type="caution">
    <text evidence="9">The sequence shown here is derived from an EMBL/GenBank/DDBJ whole genome shotgun (WGS) entry which is preliminary data.</text>
</comment>
<evidence type="ECO:0000256" key="7">
    <source>
        <dbReference type="PIRSR" id="PIRSR613078-3"/>
    </source>
</evidence>
<organism evidence="9 10">
    <name type="scientific">Streptomyces malaysiensis</name>
    <dbReference type="NCBI Taxonomy" id="92644"/>
    <lineage>
        <taxon>Bacteria</taxon>
        <taxon>Bacillati</taxon>
        <taxon>Actinomycetota</taxon>
        <taxon>Actinomycetes</taxon>
        <taxon>Kitasatosporales</taxon>
        <taxon>Streptomycetaceae</taxon>
        <taxon>Streptomyces</taxon>
        <taxon>Streptomyces violaceusniger group</taxon>
    </lineage>
</organism>
<dbReference type="EMBL" id="LJIW01000002">
    <property type="protein sequence ID" value="PNG90418.1"/>
    <property type="molecule type" value="Genomic_DNA"/>
</dbReference>
<dbReference type="UniPathway" id="UPA00109">
    <property type="reaction ID" value="UER00186"/>
</dbReference>
<dbReference type="CDD" id="cd07067">
    <property type="entry name" value="HP_PGM_like"/>
    <property type="match status" value="1"/>
</dbReference>
<feature type="binding site" evidence="4 6">
    <location>
        <begin position="114"/>
        <end position="115"/>
    </location>
    <ligand>
        <name>substrate</name>
    </ligand>
</feature>
<reference evidence="9 10" key="1">
    <citation type="submission" date="2015-09" db="EMBL/GenBank/DDBJ databases">
        <title>Genome sequence, genome mining and natural product profiling of a biocontrol bacterium Streptomyces malaysiensis F913.</title>
        <authorList>
            <person name="Xu Y."/>
            <person name="Wei J."/>
            <person name="Xie J."/>
            <person name="Li T."/>
            <person name="Zhou Z."/>
        </authorList>
    </citation>
    <scope>NUCLEOTIDE SEQUENCE [LARGE SCALE GENOMIC DNA]</scope>
    <source>
        <strain evidence="9 10">F913</strain>
    </source>
</reference>
<dbReference type="GO" id="GO:0004619">
    <property type="term" value="F:phosphoglycerate mutase activity"/>
    <property type="evidence" value="ECO:0007669"/>
    <property type="project" value="UniProtKB-UniRule"/>
</dbReference>
<accession>A0A2J7YQV5</accession>
<evidence type="ECO:0000256" key="8">
    <source>
        <dbReference type="RuleBase" id="RU004512"/>
    </source>
</evidence>
<evidence type="ECO:0000313" key="10">
    <source>
        <dbReference type="Proteomes" id="UP000236520"/>
    </source>
</evidence>
<feature type="binding site" evidence="4 6">
    <location>
        <position position="60"/>
    </location>
    <ligand>
        <name>substrate</name>
    </ligand>
</feature>
<dbReference type="Proteomes" id="UP000236520">
    <property type="component" value="Unassembled WGS sequence"/>
</dbReference>
<feature type="active site" description="Proton donor/acceptor" evidence="4 5">
    <location>
        <position position="87"/>
    </location>
</feature>
<dbReference type="InterPro" id="IPR005952">
    <property type="entry name" value="Phosphogly_mut1"/>
</dbReference>